<dbReference type="OrthoDB" id="9034298at2"/>
<dbReference type="RefSeq" id="WP_155319468.1">
    <property type="nucleotide sequence ID" value="NZ_AP021874.1"/>
</dbReference>
<dbReference type="EMBL" id="AP021874">
    <property type="protein sequence ID" value="BBO71668.1"/>
    <property type="molecule type" value="Genomic_DNA"/>
</dbReference>
<feature type="transmembrane region" description="Helical" evidence="6">
    <location>
        <begin position="73"/>
        <end position="94"/>
    </location>
</feature>
<protein>
    <submittedName>
        <fullName evidence="7">Amino acid ABC transporter</fullName>
    </submittedName>
</protein>
<dbReference type="AlphaFoldDB" id="A0A5K7YSQ2"/>
<keyword evidence="4 6" id="KW-1133">Transmembrane helix</keyword>
<keyword evidence="2" id="KW-1003">Cell membrane</keyword>
<dbReference type="KEGG" id="dalk:DSCA_55980"/>
<accession>A0A5K7YSQ2</accession>
<proteinExistence type="predicted"/>
<dbReference type="Proteomes" id="UP000427906">
    <property type="component" value="Chromosome"/>
</dbReference>
<feature type="transmembrane region" description="Helical" evidence="6">
    <location>
        <begin position="47"/>
        <end position="66"/>
    </location>
</feature>
<evidence type="ECO:0000313" key="7">
    <source>
        <dbReference type="EMBL" id="BBO71668.1"/>
    </source>
</evidence>
<dbReference type="InterPro" id="IPR001851">
    <property type="entry name" value="ABC_transp_permease"/>
</dbReference>
<keyword evidence="5 6" id="KW-0472">Membrane</keyword>
<feature type="transmembrane region" description="Helical" evidence="6">
    <location>
        <begin position="169"/>
        <end position="191"/>
    </location>
</feature>
<reference evidence="7 8" key="1">
    <citation type="submission" date="2019-11" db="EMBL/GenBank/DDBJ databases">
        <title>Comparative genomics of hydrocarbon-degrading Desulfosarcina strains.</title>
        <authorList>
            <person name="Watanabe M."/>
            <person name="Kojima H."/>
            <person name="Fukui M."/>
        </authorList>
    </citation>
    <scope>NUCLEOTIDE SEQUENCE [LARGE SCALE GENOMIC DNA]</scope>
    <source>
        <strain evidence="7 8">PL12</strain>
    </source>
</reference>
<keyword evidence="3 6" id="KW-0812">Transmembrane</keyword>
<organism evidence="7 8">
    <name type="scientific">Desulfosarcina alkanivorans</name>
    <dbReference type="NCBI Taxonomy" id="571177"/>
    <lineage>
        <taxon>Bacteria</taxon>
        <taxon>Pseudomonadati</taxon>
        <taxon>Thermodesulfobacteriota</taxon>
        <taxon>Desulfobacteria</taxon>
        <taxon>Desulfobacterales</taxon>
        <taxon>Desulfosarcinaceae</taxon>
        <taxon>Desulfosarcina</taxon>
    </lineage>
</organism>
<evidence type="ECO:0000256" key="4">
    <source>
        <dbReference type="ARBA" id="ARBA00022989"/>
    </source>
</evidence>
<dbReference type="GO" id="GO:0005886">
    <property type="term" value="C:plasma membrane"/>
    <property type="evidence" value="ECO:0007669"/>
    <property type="project" value="UniProtKB-SubCell"/>
</dbReference>
<feature type="transmembrane region" description="Helical" evidence="6">
    <location>
        <begin position="100"/>
        <end position="121"/>
    </location>
</feature>
<dbReference type="InterPro" id="IPR043428">
    <property type="entry name" value="LivM-like"/>
</dbReference>
<feature type="transmembrane region" description="Helical" evidence="6">
    <location>
        <begin position="128"/>
        <end position="149"/>
    </location>
</feature>
<dbReference type="PANTHER" id="PTHR30482">
    <property type="entry name" value="HIGH-AFFINITY BRANCHED-CHAIN AMINO ACID TRANSPORT SYSTEM PERMEASE"/>
    <property type="match status" value="1"/>
</dbReference>
<feature type="transmembrane region" description="Helical" evidence="6">
    <location>
        <begin position="258"/>
        <end position="281"/>
    </location>
</feature>
<evidence type="ECO:0000256" key="6">
    <source>
        <dbReference type="SAM" id="Phobius"/>
    </source>
</evidence>
<dbReference type="PANTHER" id="PTHR30482:SF10">
    <property type="entry name" value="HIGH-AFFINITY BRANCHED-CHAIN AMINO ACID TRANSPORT PROTEIN BRAE"/>
    <property type="match status" value="1"/>
</dbReference>
<name>A0A5K7YSQ2_9BACT</name>
<evidence type="ECO:0000256" key="5">
    <source>
        <dbReference type="ARBA" id="ARBA00023136"/>
    </source>
</evidence>
<feature type="transmembrane region" description="Helical" evidence="6">
    <location>
        <begin position="224"/>
        <end position="246"/>
    </location>
</feature>
<dbReference type="GO" id="GO:0015658">
    <property type="term" value="F:branched-chain amino acid transmembrane transporter activity"/>
    <property type="evidence" value="ECO:0007669"/>
    <property type="project" value="InterPro"/>
</dbReference>
<comment type="subcellular location">
    <subcellularLocation>
        <location evidence="1">Cell membrane</location>
        <topology evidence="1">Multi-pass membrane protein</topology>
    </subcellularLocation>
</comment>
<evidence type="ECO:0000256" key="1">
    <source>
        <dbReference type="ARBA" id="ARBA00004651"/>
    </source>
</evidence>
<dbReference type="CDD" id="cd06581">
    <property type="entry name" value="TM_PBP1_LivM_like"/>
    <property type="match status" value="1"/>
</dbReference>
<feature type="transmembrane region" description="Helical" evidence="6">
    <location>
        <begin position="293"/>
        <end position="309"/>
    </location>
</feature>
<keyword evidence="8" id="KW-1185">Reference proteome</keyword>
<evidence type="ECO:0000313" key="8">
    <source>
        <dbReference type="Proteomes" id="UP000427906"/>
    </source>
</evidence>
<gene>
    <name evidence="7" type="ORF">DSCA_55980</name>
</gene>
<sequence length="344" mass="37073">MKIANDTIENKLGGWRSRLTGIGLNPIGAALLIGLALVPLFVKDEFLLRLLISAMMFGALAVAFDFTAGFINIVNFGFAAFWGMGAYTSGLLVVKLGWSPWMAIPAGALASGVLGVILGLLTIRLGGIFASCMTWFVALAMLSAAGNMVDLTQGHAGMTVPLLFETVQNWPYFYLILAIMLAVYILVTVIIKSNVGMAFRAIGQDTEAAASSGIDAVRYKVMNFTISCLLAGLIGGFYAHFIGILTPTVMHTSHTVEVLAMAYIGGRGTIWGPLVSAMIMVPVMEFMKDLMEYRLILYGALMVFVMTYYPRGMVGIWENIVGYIGKLRKDKRNLSGHAAPVSPS</sequence>
<evidence type="ECO:0000256" key="3">
    <source>
        <dbReference type="ARBA" id="ARBA00022692"/>
    </source>
</evidence>
<evidence type="ECO:0000256" key="2">
    <source>
        <dbReference type="ARBA" id="ARBA00022475"/>
    </source>
</evidence>
<dbReference type="Pfam" id="PF02653">
    <property type="entry name" value="BPD_transp_2"/>
    <property type="match status" value="1"/>
</dbReference>
<feature type="transmembrane region" description="Helical" evidence="6">
    <location>
        <begin position="21"/>
        <end position="41"/>
    </location>
</feature>